<proteinExistence type="predicted"/>
<sequence>MNFIRLSAVCGVLLAVFASLVNANGEYHADEGGKFSAFKIQTDFAEQELRKFLGLKSDDEVHIASVALQIRDGHLFNVTMAVKSAQSCSVVVHEREEGKALEIIKEANRSTTCVDLPPDDTKHEVTVTST</sequence>
<organism evidence="2 3">
    <name type="scientific">Tropilaelaps mercedesae</name>
    <dbReference type="NCBI Taxonomy" id="418985"/>
    <lineage>
        <taxon>Eukaryota</taxon>
        <taxon>Metazoa</taxon>
        <taxon>Ecdysozoa</taxon>
        <taxon>Arthropoda</taxon>
        <taxon>Chelicerata</taxon>
        <taxon>Arachnida</taxon>
        <taxon>Acari</taxon>
        <taxon>Parasitiformes</taxon>
        <taxon>Mesostigmata</taxon>
        <taxon>Gamasina</taxon>
        <taxon>Dermanyssoidea</taxon>
        <taxon>Laelapidae</taxon>
        <taxon>Tropilaelaps</taxon>
    </lineage>
</organism>
<dbReference type="Proteomes" id="UP000192247">
    <property type="component" value="Unassembled WGS sequence"/>
</dbReference>
<evidence type="ECO:0008006" key="4">
    <source>
        <dbReference type="Google" id="ProtNLM"/>
    </source>
</evidence>
<dbReference type="OrthoDB" id="6504850at2759"/>
<evidence type="ECO:0000256" key="1">
    <source>
        <dbReference type="SAM" id="SignalP"/>
    </source>
</evidence>
<gene>
    <name evidence="2" type="ORF">BIW11_03889</name>
</gene>
<dbReference type="EMBL" id="MNPL01013298">
    <property type="protein sequence ID" value="OQR71862.1"/>
    <property type="molecule type" value="Genomic_DNA"/>
</dbReference>
<dbReference type="AlphaFoldDB" id="A0A1V9XET7"/>
<evidence type="ECO:0000313" key="2">
    <source>
        <dbReference type="EMBL" id="OQR71862.1"/>
    </source>
</evidence>
<accession>A0A1V9XET7</accession>
<reference evidence="2 3" key="1">
    <citation type="journal article" date="2017" name="Gigascience">
        <title>Draft genome of the honey bee ectoparasitic mite, Tropilaelaps mercedesae, is shaped by the parasitic life history.</title>
        <authorList>
            <person name="Dong X."/>
            <person name="Armstrong S.D."/>
            <person name="Xia D."/>
            <person name="Makepeace B.L."/>
            <person name="Darby A.C."/>
            <person name="Kadowaki T."/>
        </authorList>
    </citation>
    <scope>NUCLEOTIDE SEQUENCE [LARGE SCALE GENOMIC DNA]</scope>
    <source>
        <strain evidence="2">Wuxi-XJTLU</strain>
    </source>
</reference>
<keyword evidence="3" id="KW-1185">Reference proteome</keyword>
<comment type="caution">
    <text evidence="2">The sequence shown here is derived from an EMBL/GenBank/DDBJ whole genome shotgun (WGS) entry which is preliminary data.</text>
</comment>
<dbReference type="InParanoid" id="A0A1V9XET7"/>
<name>A0A1V9XET7_9ACAR</name>
<keyword evidence="1" id="KW-0732">Signal</keyword>
<feature type="chain" id="PRO_5012709420" description="Cystatin domain-containing protein" evidence="1">
    <location>
        <begin position="24"/>
        <end position="130"/>
    </location>
</feature>
<protein>
    <recommendedName>
        <fullName evidence="4">Cystatin domain-containing protein</fullName>
    </recommendedName>
</protein>
<evidence type="ECO:0000313" key="3">
    <source>
        <dbReference type="Proteomes" id="UP000192247"/>
    </source>
</evidence>
<feature type="signal peptide" evidence="1">
    <location>
        <begin position="1"/>
        <end position="23"/>
    </location>
</feature>